<evidence type="ECO:0000313" key="1">
    <source>
        <dbReference type="EMBL" id="CAD5942505.1"/>
    </source>
</evidence>
<keyword evidence="2" id="KW-1185">Reference proteome</keyword>
<evidence type="ECO:0000313" key="2">
    <source>
        <dbReference type="Proteomes" id="UP001153719"/>
    </source>
</evidence>
<dbReference type="EMBL" id="LR882967">
    <property type="protein sequence ID" value="CAD5942505.1"/>
    <property type="molecule type" value="Genomic_DNA"/>
</dbReference>
<protein>
    <submittedName>
        <fullName evidence="1">Uncharacterized protein</fullName>
    </submittedName>
</protein>
<proteinExistence type="predicted"/>
<dbReference type="KEGG" id="ppsu:NO713_02015"/>
<gene>
    <name evidence="1" type="ORF">NO713_02015</name>
</gene>
<reference evidence="1" key="1">
    <citation type="submission" date="2020-09" db="EMBL/GenBank/DDBJ databases">
        <authorList>
            <person name="Blom J."/>
        </authorList>
    </citation>
    <scope>NUCLEOTIDE SEQUENCE</scope>
    <source>
        <strain evidence="1">No.713</strain>
    </source>
</reference>
<sequence length="73" mass="8181">MTSPPTPPLQGERRRILNIKYLSSLKVLITPPSLEGKGVGGLGHRGLWERMKQPWIANIITALENFSLIKKEC</sequence>
<dbReference type="Proteomes" id="UP001153719">
    <property type="component" value="Chromosome"/>
</dbReference>
<name>A0A9W4CJF9_9CYAN</name>
<dbReference type="AlphaFoldDB" id="A0A9W4CJF9"/>
<organism evidence="1 2">
    <name type="scientific">Planktothrix pseudagardhii</name>
    <dbReference type="NCBI Taxonomy" id="132604"/>
    <lineage>
        <taxon>Bacteria</taxon>
        <taxon>Bacillati</taxon>
        <taxon>Cyanobacteriota</taxon>
        <taxon>Cyanophyceae</taxon>
        <taxon>Oscillatoriophycideae</taxon>
        <taxon>Oscillatoriales</taxon>
        <taxon>Microcoleaceae</taxon>
        <taxon>Planktothrix</taxon>
    </lineage>
</organism>
<accession>A0A9W4CJF9</accession>